<dbReference type="AlphaFoldDB" id="A0A6A6D6U7"/>
<feature type="region of interest" description="Disordered" evidence="1">
    <location>
        <begin position="7"/>
        <end position="34"/>
    </location>
</feature>
<dbReference type="SUPFAM" id="SSF52540">
    <property type="entry name" value="P-loop containing nucleoside triphosphate hydrolases"/>
    <property type="match status" value="1"/>
</dbReference>
<dbReference type="GO" id="GO:0031048">
    <property type="term" value="P:regulatory ncRNA-mediated heterochromatin formation"/>
    <property type="evidence" value="ECO:0007669"/>
    <property type="project" value="TreeGrafter"/>
</dbReference>
<dbReference type="InterPro" id="IPR027417">
    <property type="entry name" value="P-loop_NTPase"/>
</dbReference>
<keyword evidence="4" id="KW-1185">Reference proteome</keyword>
<protein>
    <recommendedName>
        <fullName evidence="2">DNA2/NAM7 helicase helicase domain-containing protein</fullName>
    </recommendedName>
</protein>
<evidence type="ECO:0000313" key="4">
    <source>
        <dbReference type="Proteomes" id="UP000800200"/>
    </source>
</evidence>
<dbReference type="Pfam" id="PF13086">
    <property type="entry name" value="AAA_11"/>
    <property type="match status" value="1"/>
</dbReference>
<evidence type="ECO:0000259" key="2">
    <source>
        <dbReference type="Pfam" id="PF13086"/>
    </source>
</evidence>
<dbReference type="GO" id="GO:0031380">
    <property type="term" value="C:nuclear RNA-directed RNA polymerase complex"/>
    <property type="evidence" value="ECO:0007669"/>
    <property type="project" value="TreeGrafter"/>
</dbReference>
<proteinExistence type="predicted"/>
<sequence length="720" mass="82261">MCRYFQFSHELSEGGGERSSKERPLRAEETPKQQRAKADYIEQLWNDLDNEEYFGQVHIKALLTIRTRFGDYSTFIQLIQPFLLVITHPSFLDCLSVDTFVGGLYNFISGMNGTRVVPFFQHLCETLVNAHVNKIPSATTAMVETTLVAMESQARFNDDLPTLIDSIENTEEEQQEAPPTTTVTSTYPRSLTDITKIKIFPTREEILSDKADFLPLTDLEQPHFLTDQAERHIDTHFRLLRYDTFRELKDALKGLMHALNFGDFRAYYYPNAYISYVSFDNRRGLEVNISFPQLSWEESKRLAEGHLFFTVTERNTDTRRDHSLTREDSRGTITAKLASHNQMGIESAVRLSCQKARGVLIEFPGEVGKVNIPPPLYARQPGFTFPLKPILKPSRPHNGSISINPTSSANDPTICRALLAALTREFAFIQGPPGTGKSYLGIQLMKVLMDSKKTVDLGPVVVVWYTNHALDQFLEHLHAIGIRKIIRIGGQSQSSLLEEHNLRKVSQAEIKTRSENYLLAKLYEALDRETKRIKGDLRRVHGILKQANWSNLQYHLLRKRGLVELWSQEVHDHALDDLFERLTNIHDERVRCKVVIYEEAGESRQGALLSVGEPGRPKMPVAQLNVQRRMRPEISILEVGMVHALVRYIVRQREYSSSNIAILTPYTSQLKKLCLVMRNDFEIVLSNRDQDALEKDEFNVRSTSSGDKEPDIQVATVNNF</sequence>
<dbReference type="EMBL" id="ML994746">
    <property type="protein sequence ID" value="KAF2175097.1"/>
    <property type="molecule type" value="Genomic_DNA"/>
</dbReference>
<reference evidence="3" key="1">
    <citation type="journal article" date="2020" name="Stud. Mycol.">
        <title>101 Dothideomycetes genomes: a test case for predicting lifestyles and emergence of pathogens.</title>
        <authorList>
            <person name="Haridas S."/>
            <person name="Albert R."/>
            <person name="Binder M."/>
            <person name="Bloem J."/>
            <person name="Labutti K."/>
            <person name="Salamov A."/>
            <person name="Andreopoulos B."/>
            <person name="Baker S."/>
            <person name="Barry K."/>
            <person name="Bills G."/>
            <person name="Bluhm B."/>
            <person name="Cannon C."/>
            <person name="Castanera R."/>
            <person name="Culley D."/>
            <person name="Daum C."/>
            <person name="Ezra D."/>
            <person name="Gonzalez J."/>
            <person name="Henrissat B."/>
            <person name="Kuo A."/>
            <person name="Liang C."/>
            <person name="Lipzen A."/>
            <person name="Lutzoni F."/>
            <person name="Magnuson J."/>
            <person name="Mondo S."/>
            <person name="Nolan M."/>
            <person name="Ohm R."/>
            <person name="Pangilinan J."/>
            <person name="Park H.-J."/>
            <person name="Ramirez L."/>
            <person name="Alfaro M."/>
            <person name="Sun H."/>
            <person name="Tritt A."/>
            <person name="Yoshinaga Y."/>
            <person name="Zwiers L.-H."/>
            <person name="Turgeon B."/>
            <person name="Goodwin S."/>
            <person name="Spatafora J."/>
            <person name="Crous P."/>
            <person name="Grigoriev I."/>
        </authorList>
    </citation>
    <scope>NUCLEOTIDE SEQUENCE</scope>
    <source>
        <strain evidence="3">CBS 207.26</strain>
    </source>
</reference>
<dbReference type="Proteomes" id="UP000800200">
    <property type="component" value="Unassembled WGS sequence"/>
</dbReference>
<dbReference type="PANTHER" id="PTHR10887">
    <property type="entry name" value="DNA2/NAM7 HELICASE FAMILY"/>
    <property type="match status" value="1"/>
</dbReference>
<organism evidence="3 4">
    <name type="scientific">Zopfia rhizophila CBS 207.26</name>
    <dbReference type="NCBI Taxonomy" id="1314779"/>
    <lineage>
        <taxon>Eukaryota</taxon>
        <taxon>Fungi</taxon>
        <taxon>Dikarya</taxon>
        <taxon>Ascomycota</taxon>
        <taxon>Pezizomycotina</taxon>
        <taxon>Dothideomycetes</taxon>
        <taxon>Dothideomycetes incertae sedis</taxon>
        <taxon>Zopfiaceae</taxon>
        <taxon>Zopfia</taxon>
    </lineage>
</organism>
<dbReference type="PANTHER" id="PTHR10887:SF445">
    <property type="entry name" value="NFX1-TYPE ZINC FINGER-CONTAINING PROTEIN 1"/>
    <property type="match status" value="1"/>
</dbReference>
<dbReference type="InterPro" id="IPR045055">
    <property type="entry name" value="DNA2/NAM7-like"/>
</dbReference>
<dbReference type="InterPro" id="IPR041677">
    <property type="entry name" value="DNA2/NAM7_AAA_11"/>
</dbReference>
<dbReference type="Gene3D" id="3.40.50.300">
    <property type="entry name" value="P-loop containing nucleotide triphosphate hydrolases"/>
    <property type="match status" value="1"/>
</dbReference>
<dbReference type="GO" id="GO:0004386">
    <property type="term" value="F:helicase activity"/>
    <property type="evidence" value="ECO:0007669"/>
    <property type="project" value="InterPro"/>
</dbReference>
<feature type="compositionally biased region" description="Basic and acidic residues" evidence="1">
    <location>
        <begin position="10"/>
        <end position="34"/>
    </location>
</feature>
<name>A0A6A6D6U7_9PEZI</name>
<feature type="domain" description="DNA2/NAM7 helicase helicase" evidence="2">
    <location>
        <begin position="418"/>
        <end position="551"/>
    </location>
</feature>
<accession>A0A6A6D6U7</accession>
<gene>
    <name evidence="3" type="ORF">K469DRAFT_724434</name>
</gene>
<dbReference type="OrthoDB" id="2423195at2759"/>
<evidence type="ECO:0000256" key="1">
    <source>
        <dbReference type="SAM" id="MobiDB-lite"/>
    </source>
</evidence>
<evidence type="ECO:0000313" key="3">
    <source>
        <dbReference type="EMBL" id="KAF2175097.1"/>
    </source>
</evidence>